<dbReference type="GO" id="GO:0016757">
    <property type="term" value="F:glycosyltransferase activity"/>
    <property type="evidence" value="ECO:0007669"/>
    <property type="project" value="UniProtKB-KW"/>
</dbReference>
<comment type="subcellular location">
    <subcellularLocation>
        <location evidence="1 13">Golgi apparatus membrane</location>
        <topology evidence="1 13">Single-pass type II membrane protein</topology>
    </subcellularLocation>
</comment>
<feature type="binding site" evidence="12">
    <location>
        <position position="291"/>
    </location>
    <ligand>
        <name>Mn(2+)</name>
        <dbReference type="ChEBI" id="CHEBI:29035"/>
    </ligand>
</feature>
<accession>A0ABC8T2M8</accession>
<keyword evidence="5 13" id="KW-0812">Transmembrane</keyword>
<evidence type="ECO:0000256" key="6">
    <source>
        <dbReference type="ARBA" id="ARBA00022968"/>
    </source>
</evidence>
<dbReference type="GO" id="GO:0000139">
    <property type="term" value="C:Golgi membrane"/>
    <property type="evidence" value="ECO:0007669"/>
    <property type="project" value="UniProtKB-SubCell"/>
</dbReference>
<evidence type="ECO:0000256" key="12">
    <source>
        <dbReference type="PIRSR" id="PIRSR605027-3"/>
    </source>
</evidence>
<evidence type="ECO:0000313" key="14">
    <source>
        <dbReference type="EMBL" id="CAK9161353.1"/>
    </source>
</evidence>
<proteinExistence type="inferred from homology"/>
<keyword evidence="9 13" id="KW-0472">Membrane</keyword>
<dbReference type="FunFam" id="3.90.550.10:FF:000064">
    <property type="entry name" value="Glycosyltransferases"/>
    <property type="match status" value="1"/>
</dbReference>
<evidence type="ECO:0000256" key="2">
    <source>
        <dbReference type="ARBA" id="ARBA00007706"/>
    </source>
</evidence>
<keyword evidence="6 13" id="KW-0735">Signal-anchor</keyword>
<sequence>MASIRRTMSPVPRPGTFLNGEGCSAPSPLSKSSSFNQNYSLRGDLVCSFGSLAYAWYRAQAFALGIFSKRSSQPLERPKFKGQFWRRALFHFSIFFLVGVLVGLAPFVSLDLPINLVTKHQVISFEVFPPVGNVRFYDVVPRNMTPLVDRSATNDSATLEPHVVKGEPRRGILNDTLLNQSLIKNSTMVFHKLLIIVTPTHARPFQAYYLNRLAYTLKLVPPPLLWIVVEMTSQSMETADILRRTGVIHRHLVCSKNLTEVKDRGVHQRNVALSHIEKHRLDGIIYFADDDNIYSADLFEQIRQIRRFGAWTVATLLESQRKANFDGPICNGSQVVGWHTDDETRRFQRFYAEMSGFAFDSAILWDPKRWHRPTMELIRQLDTVKTGLQVSTFIEQVVEDESQMEGFPQDCSRIMVWRLHVESKHYYPREWLMKNNLDAIAPLA</sequence>
<dbReference type="Pfam" id="PF03360">
    <property type="entry name" value="Glyco_transf_43"/>
    <property type="match status" value="1"/>
</dbReference>
<dbReference type="EC" id="2.4.-.-" evidence="13"/>
<evidence type="ECO:0000256" key="13">
    <source>
        <dbReference type="RuleBase" id="RU363127"/>
    </source>
</evidence>
<keyword evidence="3" id="KW-0328">Glycosyltransferase</keyword>
<keyword evidence="15" id="KW-1185">Reference proteome</keyword>
<evidence type="ECO:0000256" key="4">
    <source>
        <dbReference type="ARBA" id="ARBA00022679"/>
    </source>
</evidence>
<evidence type="ECO:0000256" key="9">
    <source>
        <dbReference type="ARBA" id="ARBA00023136"/>
    </source>
</evidence>
<evidence type="ECO:0000313" key="15">
    <source>
        <dbReference type="Proteomes" id="UP001642360"/>
    </source>
</evidence>
<keyword evidence="12" id="KW-0464">Manganese</keyword>
<evidence type="ECO:0000256" key="7">
    <source>
        <dbReference type="ARBA" id="ARBA00022989"/>
    </source>
</evidence>
<organism evidence="14 15">
    <name type="scientific">Ilex paraguariensis</name>
    <name type="common">yerba mate</name>
    <dbReference type="NCBI Taxonomy" id="185542"/>
    <lineage>
        <taxon>Eukaryota</taxon>
        <taxon>Viridiplantae</taxon>
        <taxon>Streptophyta</taxon>
        <taxon>Embryophyta</taxon>
        <taxon>Tracheophyta</taxon>
        <taxon>Spermatophyta</taxon>
        <taxon>Magnoliopsida</taxon>
        <taxon>eudicotyledons</taxon>
        <taxon>Gunneridae</taxon>
        <taxon>Pentapetalae</taxon>
        <taxon>asterids</taxon>
        <taxon>campanulids</taxon>
        <taxon>Aquifoliales</taxon>
        <taxon>Aquifoliaceae</taxon>
        <taxon>Ilex</taxon>
    </lineage>
</organism>
<keyword evidence="8 13" id="KW-0333">Golgi apparatus</keyword>
<evidence type="ECO:0000256" key="11">
    <source>
        <dbReference type="ARBA" id="ARBA00023316"/>
    </source>
</evidence>
<protein>
    <recommendedName>
        <fullName evidence="13">Glycosyltransferases</fullName>
        <ecNumber evidence="13">2.4.-.-</ecNumber>
    </recommendedName>
</protein>
<gene>
    <name evidence="14" type="ORF">ILEXP_LOCUS30151</name>
</gene>
<comment type="function">
    <text evidence="13">Involved in the synthesis of glucuronoxylan hemicellulose in secondary cell walls.</text>
</comment>
<evidence type="ECO:0000256" key="1">
    <source>
        <dbReference type="ARBA" id="ARBA00004323"/>
    </source>
</evidence>
<comment type="cofactor">
    <cofactor evidence="12">
        <name>Mn(2+)</name>
        <dbReference type="ChEBI" id="CHEBI:29035"/>
    </cofactor>
</comment>
<evidence type="ECO:0000256" key="3">
    <source>
        <dbReference type="ARBA" id="ARBA00022676"/>
    </source>
</evidence>
<dbReference type="PANTHER" id="PTHR10896:SF20">
    <property type="entry name" value="BETA-1,4-XYLOSYLTRANSFERASE IRX9L-RELATED"/>
    <property type="match status" value="1"/>
</dbReference>
<dbReference type="CDD" id="cd00218">
    <property type="entry name" value="GlcAT-I"/>
    <property type="match status" value="1"/>
</dbReference>
<dbReference type="GO" id="GO:0071555">
    <property type="term" value="P:cell wall organization"/>
    <property type="evidence" value="ECO:0007669"/>
    <property type="project" value="UniProtKB-KW"/>
</dbReference>
<keyword evidence="4 13" id="KW-0808">Transferase</keyword>
<comment type="similarity">
    <text evidence="2 13">Belongs to the glycosyltransferase 43 family.</text>
</comment>
<evidence type="ECO:0000256" key="10">
    <source>
        <dbReference type="ARBA" id="ARBA00023180"/>
    </source>
</evidence>
<keyword evidence="10" id="KW-0325">Glycoprotein</keyword>
<dbReference type="InterPro" id="IPR029044">
    <property type="entry name" value="Nucleotide-diphossugar_trans"/>
</dbReference>
<comment type="caution">
    <text evidence="14">The sequence shown here is derived from an EMBL/GenBank/DDBJ whole genome shotgun (WGS) entry which is preliminary data.</text>
</comment>
<dbReference type="Gene3D" id="3.90.550.10">
    <property type="entry name" value="Spore Coat Polysaccharide Biosynthesis Protein SpsA, Chain A"/>
    <property type="match status" value="1"/>
</dbReference>
<keyword evidence="7 13" id="KW-1133">Transmembrane helix</keyword>
<feature type="transmembrane region" description="Helical" evidence="13">
    <location>
        <begin position="88"/>
        <end position="108"/>
    </location>
</feature>
<evidence type="ECO:0000256" key="5">
    <source>
        <dbReference type="ARBA" id="ARBA00022692"/>
    </source>
</evidence>
<evidence type="ECO:0000256" key="8">
    <source>
        <dbReference type="ARBA" id="ARBA00023034"/>
    </source>
</evidence>
<keyword evidence="12" id="KW-0479">Metal-binding</keyword>
<dbReference type="PANTHER" id="PTHR10896">
    <property type="entry name" value="GALACTOSYLGALACTOSYLXYLOSYLPROTEIN 3-BETA-GLUCURONOSYLTRANSFERASE BETA-1,3-GLUCURONYLTRANSFERASE"/>
    <property type="match status" value="1"/>
</dbReference>
<dbReference type="AlphaFoldDB" id="A0ABC8T2M8"/>
<dbReference type="SUPFAM" id="SSF53448">
    <property type="entry name" value="Nucleotide-diphospho-sugar transferases"/>
    <property type="match status" value="1"/>
</dbReference>
<dbReference type="EMBL" id="CAUOFW020003661">
    <property type="protein sequence ID" value="CAK9161353.1"/>
    <property type="molecule type" value="Genomic_DNA"/>
</dbReference>
<name>A0ABC8T2M8_9AQUA</name>
<dbReference type="InterPro" id="IPR005027">
    <property type="entry name" value="Glyco_trans_43"/>
</dbReference>
<dbReference type="Proteomes" id="UP001642360">
    <property type="component" value="Unassembled WGS sequence"/>
</dbReference>
<reference evidence="14 15" key="1">
    <citation type="submission" date="2024-02" db="EMBL/GenBank/DDBJ databases">
        <authorList>
            <person name="Vignale AGUSTIN F."/>
            <person name="Sosa J E."/>
            <person name="Modenutti C."/>
        </authorList>
    </citation>
    <scope>NUCLEOTIDE SEQUENCE [LARGE SCALE GENOMIC DNA]</scope>
</reference>
<keyword evidence="11 13" id="KW-0961">Cell wall biogenesis/degradation</keyword>